<dbReference type="InterPro" id="IPR020103">
    <property type="entry name" value="PsdUridine_synth_cat_dom_sf"/>
</dbReference>
<evidence type="ECO:0000256" key="5">
    <source>
        <dbReference type="ARBA" id="ARBA00036184"/>
    </source>
</evidence>
<dbReference type="GO" id="GO:0000455">
    <property type="term" value="P:enzyme-directed rRNA pseudouridine synthesis"/>
    <property type="evidence" value="ECO:0007669"/>
    <property type="project" value="TreeGrafter"/>
</dbReference>
<evidence type="ECO:0000256" key="7">
    <source>
        <dbReference type="ARBA" id="ARBA00037305"/>
    </source>
</evidence>
<dbReference type="EMBL" id="QWEZ01000001">
    <property type="protein sequence ID" value="RRJ85419.1"/>
    <property type="molecule type" value="Genomic_DNA"/>
</dbReference>
<evidence type="ECO:0000256" key="8">
    <source>
        <dbReference type="ARBA" id="ARBA00038944"/>
    </source>
</evidence>
<dbReference type="InterPro" id="IPR006145">
    <property type="entry name" value="PsdUridine_synth_RsuA/RluA"/>
</dbReference>
<evidence type="ECO:0000256" key="11">
    <source>
        <dbReference type="ARBA" id="ARBA00041266"/>
    </source>
</evidence>
<dbReference type="CDD" id="cd02869">
    <property type="entry name" value="PseudoU_synth_RluA_like"/>
    <property type="match status" value="1"/>
</dbReference>
<keyword evidence="3" id="KW-0819">tRNA processing</keyword>
<evidence type="ECO:0000256" key="3">
    <source>
        <dbReference type="ARBA" id="ARBA00022694"/>
    </source>
</evidence>
<dbReference type="InterPro" id="IPR006224">
    <property type="entry name" value="PsdUridine_synth_RluA-like_CS"/>
</dbReference>
<keyword evidence="2" id="KW-0698">rRNA processing</keyword>
<evidence type="ECO:0000256" key="13">
    <source>
        <dbReference type="ARBA" id="ARBA00042844"/>
    </source>
</evidence>
<dbReference type="Pfam" id="PF00849">
    <property type="entry name" value="PseudoU_synth_2"/>
    <property type="match status" value="1"/>
</dbReference>
<comment type="caution">
    <text evidence="17">The sequence shown here is derived from an EMBL/GenBank/DDBJ whole genome shotgun (WGS) entry which is preliminary data.</text>
</comment>
<evidence type="ECO:0000256" key="15">
    <source>
        <dbReference type="ARBA" id="ARBA00043143"/>
    </source>
</evidence>
<feature type="domain" description="Pseudouridine synthase RsuA/RluA-like" evidence="16">
    <location>
        <begin position="26"/>
        <end position="173"/>
    </location>
</feature>
<dbReference type="GO" id="GO:0008033">
    <property type="term" value="P:tRNA processing"/>
    <property type="evidence" value="ECO:0007669"/>
    <property type="project" value="UniProtKB-KW"/>
</dbReference>
<accession>A0A3P3VVE0</accession>
<keyword evidence="4" id="KW-0413">Isomerase</keyword>
<dbReference type="GO" id="GO:0003723">
    <property type="term" value="F:RNA binding"/>
    <property type="evidence" value="ECO:0007669"/>
    <property type="project" value="InterPro"/>
</dbReference>
<proteinExistence type="inferred from homology"/>
<comment type="similarity">
    <text evidence="1">Belongs to the pseudouridine synthase RluA family.</text>
</comment>
<evidence type="ECO:0000259" key="16">
    <source>
        <dbReference type="Pfam" id="PF00849"/>
    </source>
</evidence>
<dbReference type="SUPFAM" id="SSF55120">
    <property type="entry name" value="Pseudouridine synthase"/>
    <property type="match status" value="1"/>
</dbReference>
<dbReference type="PROSITE" id="PS01129">
    <property type="entry name" value="PSI_RLU"/>
    <property type="match status" value="1"/>
</dbReference>
<comment type="catalytic activity">
    <reaction evidence="6">
        <text>uridine(746) in 23S rRNA = pseudouridine(746) in 23S rRNA</text>
        <dbReference type="Rhea" id="RHEA:42548"/>
        <dbReference type="Rhea" id="RHEA-COMP:10109"/>
        <dbReference type="Rhea" id="RHEA-COMP:10110"/>
        <dbReference type="ChEBI" id="CHEBI:65314"/>
        <dbReference type="ChEBI" id="CHEBI:65315"/>
        <dbReference type="EC" id="5.4.99.29"/>
    </reaction>
</comment>
<evidence type="ECO:0000256" key="14">
    <source>
        <dbReference type="ARBA" id="ARBA00042883"/>
    </source>
</evidence>
<dbReference type="GO" id="GO:0160142">
    <property type="term" value="F:23S rRNA pseudouridine(746) synthase activity"/>
    <property type="evidence" value="ECO:0007669"/>
    <property type="project" value="UniProtKB-EC"/>
</dbReference>
<dbReference type="InterPro" id="IPR050188">
    <property type="entry name" value="RluA_PseudoU_synthase"/>
</dbReference>
<dbReference type="PANTHER" id="PTHR21600:SF91">
    <property type="entry name" value="DUAL-SPECIFICITY RNA PSEUDOURIDINE SYNTHASE RLUA"/>
    <property type="match status" value="1"/>
</dbReference>
<reference evidence="17 18" key="2">
    <citation type="submission" date="2018-12" db="EMBL/GenBank/DDBJ databases">
        <title>Simiduia agarivorans gen. nov., sp. nov., a marine, agarolytic bacterium isolated from shallow coastal water from Keelung, Taiwan.</title>
        <authorList>
            <person name="Shieh W.Y."/>
        </authorList>
    </citation>
    <scope>NUCLEOTIDE SEQUENCE [LARGE SCALE GENOMIC DNA]</scope>
    <source>
        <strain evidence="17 18">GTF-13</strain>
    </source>
</reference>
<protein>
    <recommendedName>
        <fullName evidence="10">Dual-specificity RNA pseudouridine synthase RluA</fullName>
        <ecNumber evidence="8">5.4.99.28</ecNumber>
        <ecNumber evidence="9">5.4.99.29</ecNumber>
    </recommendedName>
    <alternativeName>
        <fullName evidence="11">23S rRNA pseudouridine(746) synthase</fullName>
    </alternativeName>
    <alternativeName>
        <fullName evidence="14">Ribosomal large subunit pseudouridine synthase A</fullName>
    </alternativeName>
    <alternativeName>
        <fullName evidence="13">rRNA pseudouridylate synthase A</fullName>
    </alternativeName>
    <alternativeName>
        <fullName evidence="15">rRNA-uridine isomerase A</fullName>
    </alternativeName>
    <alternativeName>
        <fullName evidence="12">tRNA pseudouridine(32) synthase</fullName>
    </alternativeName>
</protein>
<dbReference type="EC" id="5.4.99.29" evidence="9"/>
<evidence type="ECO:0000256" key="12">
    <source>
        <dbReference type="ARBA" id="ARBA00042372"/>
    </source>
</evidence>
<dbReference type="Proteomes" id="UP000280792">
    <property type="component" value="Unassembled WGS sequence"/>
</dbReference>
<evidence type="ECO:0000256" key="1">
    <source>
        <dbReference type="ARBA" id="ARBA00010876"/>
    </source>
</evidence>
<keyword evidence="18" id="KW-1185">Reference proteome</keyword>
<sequence length="229" mass="25292">MSHTPDYYIAPPCHEPLQILRETAGFWVVSKPSGLLSVPGRAPENQDSVITRLQALSGEAWAVHRLDMDTSGLLVVARNKASLSALSRQFQQRSVSKLYQALVFGLPEAEEGTIELPLICDWPNRPRQKVDWQQGKPSLTHWRVLARDPGRHCSLLALTPVTGRSHQLRVHLAEIGHPILGCRFYGHGDSIAAAERLMLHAGQLAFDDPEQGGRVETHCDSGFGDRLAS</sequence>
<evidence type="ECO:0000256" key="2">
    <source>
        <dbReference type="ARBA" id="ARBA00022552"/>
    </source>
</evidence>
<dbReference type="PANTHER" id="PTHR21600">
    <property type="entry name" value="MITOCHONDRIAL RNA PSEUDOURIDINE SYNTHASE"/>
    <property type="match status" value="1"/>
</dbReference>
<name>A0A3P3VVE0_9GAMM</name>
<gene>
    <name evidence="17" type="ORF">D0544_02625</name>
</gene>
<evidence type="ECO:0000256" key="4">
    <source>
        <dbReference type="ARBA" id="ARBA00023235"/>
    </source>
</evidence>
<evidence type="ECO:0000256" key="9">
    <source>
        <dbReference type="ARBA" id="ARBA00038945"/>
    </source>
</evidence>
<evidence type="ECO:0000256" key="6">
    <source>
        <dbReference type="ARBA" id="ARBA00036916"/>
    </source>
</evidence>
<dbReference type="Gene3D" id="3.30.2350.10">
    <property type="entry name" value="Pseudouridine synthase"/>
    <property type="match status" value="1"/>
</dbReference>
<comment type="function">
    <text evidence="7">Dual specificity enzyme that catalyzes the synthesis of pseudouridine from uracil-746 in 23S ribosomal RNA and from uracil-32 in the anticodon stem and loop of transfer RNAs.</text>
</comment>
<dbReference type="GO" id="GO:0160151">
    <property type="term" value="F:tRNA pseudouridine(32) synthase activity"/>
    <property type="evidence" value="ECO:0007669"/>
    <property type="project" value="UniProtKB-EC"/>
</dbReference>
<dbReference type="AlphaFoldDB" id="A0A3P3VVE0"/>
<dbReference type="EC" id="5.4.99.28" evidence="8"/>
<organism evidence="17 18">
    <name type="scientific">Aestuariirhabdus litorea</name>
    <dbReference type="NCBI Taxonomy" id="2528527"/>
    <lineage>
        <taxon>Bacteria</taxon>
        <taxon>Pseudomonadati</taxon>
        <taxon>Pseudomonadota</taxon>
        <taxon>Gammaproteobacteria</taxon>
        <taxon>Oceanospirillales</taxon>
        <taxon>Aestuariirhabdaceae</taxon>
        <taxon>Aestuariirhabdus</taxon>
    </lineage>
</organism>
<reference evidence="17 18" key="1">
    <citation type="submission" date="2018-08" db="EMBL/GenBank/DDBJ databases">
        <authorList>
            <person name="Khan S.A."/>
        </authorList>
    </citation>
    <scope>NUCLEOTIDE SEQUENCE [LARGE SCALE GENOMIC DNA]</scope>
    <source>
        <strain evidence="17 18">GTF-13</strain>
    </source>
</reference>
<evidence type="ECO:0000256" key="10">
    <source>
        <dbReference type="ARBA" id="ARBA00039988"/>
    </source>
</evidence>
<evidence type="ECO:0000313" key="17">
    <source>
        <dbReference type="EMBL" id="RRJ85419.1"/>
    </source>
</evidence>
<comment type="catalytic activity">
    <reaction evidence="5">
        <text>uridine(32) in tRNA = pseudouridine(32) in tRNA</text>
        <dbReference type="Rhea" id="RHEA:42544"/>
        <dbReference type="Rhea" id="RHEA-COMP:10107"/>
        <dbReference type="Rhea" id="RHEA-COMP:10108"/>
        <dbReference type="ChEBI" id="CHEBI:65314"/>
        <dbReference type="ChEBI" id="CHEBI:65315"/>
        <dbReference type="EC" id="5.4.99.28"/>
    </reaction>
</comment>
<evidence type="ECO:0000313" key="18">
    <source>
        <dbReference type="Proteomes" id="UP000280792"/>
    </source>
</evidence>
<dbReference type="RefSeq" id="WP_125014459.1">
    <property type="nucleotide sequence ID" value="NZ_QWEZ01000001.1"/>
</dbReference>